<comment type="caution">
    <text evidence="2">The sequence shown here is derived from an EMBL/GenBank/DDBJ whole genome shotgun (WGS) entry which is preliminary data.</text>
</comment>
<reference evidence="2" key="1">
    <citation type="submission" date="2023-07" db="EMBL/GenBank/DDBJ databases">
        <authorList>
            <consortium name="AG Swart"/>
            <person name="Singh M."/>
            <person name="Singh A."/>
            <person name="Seah K."/>
            <person name="Emmerich C."/>
        </authorList>
    </citation>
    <scope>NUCLEOTIDE SEQUENCE</scope>
    <source>
        <strain evidence="2">DP1</strain>
    </source>
</reference>
<feature type="region of interest" description="Disordered" evidence="1">
    <location>
        <begin position="17"/>
        <end position="37"/>
    </location>
</feature>
<gene>
    <name evidence="2" type="ORF">ECRASSUSDP1_LOCUS6249</name>
</gene>
<dbReference type="Proteomes" id="UP001295684">
    <property type="component" value="Unassembled WGS sequence"/>
</dbReference>
<dbReference type="AlphaFoldDB" id="A0AAD1UDN6"/>
<evidence type="ECO:0000313" key="3">
    <source>
        <dbReference type="Proteomes" id="UP001295684"/>
    </source>
</evidence>
<sequence length="468" mass="54844">MRLGIIEKNFINQNINASQDKGSTNMQKSKGLHDINTKRDSSSAFDILSFKKNAVKQTDQSHSVKKESKIKDYDEEELKKKVLEDIKNKYDYINTHEDNDSDEDLDELFNDIMHTQNDQDQNDSLKTEEYKDILETNLQGEVRKESRTIDDKYNKLWENIEEIEDQIGTDIYIGGNNEFSQKPSHKINNEATCLEKLKEVLAVNKKNQPSYTEMKNRLIFDSYKPMRLITVKDPKKETKHLVDLKKLDKINILQKEATLLKMNAKKNCSRKGTYQGIRFLEYSKEDIIQICCPYSSYKVFGFVTKESYDLKDSPKIKCGLVELSNLDKECISMFPKGRRIFPERLWRLISNTTYAESDDKLLNTEEDILELEFEHENSQKQVIQIAYCIKDFNFQNFQNPLEFDGFDYYNWEISSNKVQVPFLSVGFNDIIITTRVPDENGWLEGYKASDPEMNIKLIHQECIDFLKI</sequence>
<proteinExistence type="predicted"/>
<name>A0AAD1UDN6_EUPCR</name>
<keyword evidence="3" id="KW-1185">Reference proteome</keyword>
<evidence type="ECO:0000256" key="1">
    <source>
        <dbReference type="SAM" id="MobiDB-lite"/>
    </source>
</evidence>
<protein>
    <submittedName>
        <fullName evidence="2">Uncharacterized protein</fullName>
    </submittedName>
</protein>
<dbReference type="EMBL" id="CAMPGE010006054">
    <property type="protein sequence ID" value="CAI2364899.1"/>
    <property type="molecule type" value="Genomic_DNA"/>
</dbReference>
<accession>A0AAD1UDN6</accession>
<evidence type="ECO:0000313" key="2">
    <source>
        <dbReference type="EMBL" id="CAI2364899.1"/>
    </source>
</evidence>
<organism evidence="2 3">
    <name type="scientific">Euplotes crassus</name>
    <dbReference type="NCBI Taxonomy" id="5936"/>
    <lineage>
        <taxon>Eukaryota</taxon>
        <taxon>Sar</taxon>
        <taxon>Alveolata</taxon>
        <taxon>Ciliophora</taxon>
        <taxon>Intramacronucleata</taxon>
        <taxon>Spirotrichea</taxon>
        <taxon>Hypotrichia</taxon>
        <taxon>Euplotida</taxon>
        <taxon>Euplotidae</taxon>
        <taxon>Moneuplotes</taxon>
    </lineage>
</organism>
<feature type="compositionally biased region" description="Polar residues" evidence="1">
    <location>
        <begin position="17"/>
        <end position="28"/>
    </location>
</feature>